<comment type="caution">
    <text evidence="2">The sequence shown here is derived from an EMBL/GenBank/DDBJ whole genome shotgun (WGS) entry which is preliminary data.</text>
</comment>
<keyword evidence="1" id="KW-1133">Transmembrane helix</keyword>
<proteinExistence type="predicted"/>
<keyword evidence="3" id="KW-1185">Reference proteome</keyword>
<evidence type="ECO:0000256" key="1">
    <source>
        <dbReference type="SAM" id="Phobius"/>
    </source>
</evidence>
<gene>
    <name evidence="2" type="ORF">NLJ89_g800</name>
</gene>
<dbReference type="EMBL" id="JANKHO010000035">
    <property type="protein sequence ID" value="KAJ3516969.1"/>
    <property type="molecule type" value="Genomic_DNA"/>
</dbReference>
<evidence type="ECO:0000313" key="2">
    <source>
        <dbReference type="EMBL" id="KAJ3516969.1"/>
    </source>
</evidence>
<accession>A0A9W8TEC3</accession>
<name>A0A9W8TEC3_9AGAR</name>
<sequence length="151" mass="16308">MASTDESRPLSQLTPLLPTSSYLLPYAVPLLLLSLFFTFTGTFFTLDRTRSFPTRNAGISYASLPGALDHPKKKRRFTWALEGGVGGLIGGYLFGVHLSTALALLIPATTSTTSLSPKSFLAIWIITAAFTTLLAGRYRYAAYIFYGVSGG</sequence>
<dbReference type="Proteomes" id="UP001148786">
    <property type="component" value="Unassembled WGS sequence"/>
</dbReference>
<feature type="transmembrane region" description="Helical" evidence="1">
    <location>
        <begin position="79"/>
        <end position="106"/>
    </location>
</feature>
<feature type="transmembrane region" description="Helical" evidence="1">
    <location>
        <begin position="23"/>
        <end position="46"/>
    </location>
</feature>
<protein>
    <submittedName>
        <fullName evidence="2">Uncharacterized protein</fullName>
    </submittedName>
</protein>
<dbReference type="AlphaFoldDB" id="A0A9W8TEC3"/>
<keyword evidence="1" id="KW-0472">Membrane</keyword>
<dbReference type="OrthoDB" id="3364886at2759"/>
<keyword evidence="1" id="KW-0812">Transmembrane</keyword>
<feature type="transmembrane region" description="Helical" evidence="1">
    <location>
        <begin position="118"/>
        <end position="136"/>
    </location>
</feature>
<reference evidence="2" key="1">
    <citation type="submission" date="2022-07" db="EMBL/GenBank/DDBJ databases">
        <title>Genome Sequence of Agrocybe chaxingu.</title>
        <authorList>
            <person name="Buettner E."/>
        </authorList>
    </citation>
    <scope>NUCLEOTIDE SEQUENCE</scope>
    <source>
        <strain evidence="2">MP-N11</strain>
    </source>
</reference>
<evidence type="ECO:0000313" key="3">
    <source>
        <dbReference type="Proteomes" id="UP001148786"/>
    </source>
</evidence>
<organism evidence="2 3">
    <name type="scientific">Agrocybe chaxingu</name>
    <dbReference type="NCBI Taxonomy" id="84603"/>
    <lineage>
        <taxon>Eukaryota</taxon>
        <taxon>Fungi</taxon>
        <taxon>Dikarya</taxon>
        <taxon>Basidiomycota</taxon>
        <taxon>Agaricomycotina</taxon>
        <taxon>Agaricomycetes</taxon>
        <taxon>Agaricomycetidae</taxon>
        <taxon>Agaricales</taxon>
        <taxon>Agaricineae</taxon>
        <taxon>Strophariaceae</taxon>
        <taxon>Agrocybe</taxon>
    </lineage>
</organism>